<dbReference type="Gene3D" id="1.10.1760.20">
    <property type="match status" value="1"/>
</dbReference>
<keyword evidence="1" id="KW-1133">Transmembrane helix</keyword>
<feature type="transmembrane region" description="Helical" evidence="1">
    <location>
        <begin position="112"/>
        <end position="137"/>
    </location>
</feature>
<dbReference type="EMBL" id="CP007452">
    <property type="protein sequence ID" value="AHM56906.1"/>
    <property type="molecule type" value="Genomic_DNA"/>
</dbReference>
<dbReference type="KEGG" id="eac:EAL2_c16110"/>
<organism evidence="2 3">
    <name type="scientific">Peptoclostridium acidaminophilum DSM 3953</name>
    <dbReference type="NCBI Taxonomy" id="1286171"/>
    <lineage>
        <taxon>Bacteria</taxon>
        <taxon>Bacillati</taxon>
        <taxon>Bacillota</taxon>
        <taxon>Clostridia</taxon>
        <taxon>Peptostreptococcales</taxon>
        <taxon>Peptoclostridiaceae</taxon>
        <taxon>Peptoclostridium</taxon>
    </lineage>
</organism>
<sequence length="182" mass="19795">MQMQFLSRKPFTARRLVFLGLLVSQSLVLYLVESLIPLSFAVPGAKLGLSNIIGLSTLLLFGIGDAVLVTLMRITISSLFWGGMSVFLFSLCGGILSLFAMHALRSAFKEKIGIPGLSVAGAVFHNIGQLLAAAIVIENIRIIYYLPMLLLAAVPTGMLVGICTHFMTMHIRKIYGRRILGK</sequence>
<reference evidence="2 3" key="1">
    <citation type="journal article" date="2014" name="Genome Announc.">
        <title>Complete Genome Sequence of Amino Acid-Utilizing Eubacterium acidaminophilum al-2 (DSM 3953).</title>
        <authorList>
            <person name="Poehlein A."/>
            <person name="Andreesen J.R."/>
            <person name="Daniel R."/>
        </authorList>
    </citation>
    <scope>NUCLEOTIDE SEQUENCE [LARGE SCALE GENOMIC DNA]</scope>
    <source>
        <strain evidence="2 3">DSM 3953</strain>
    </source>
</reference>
<dbReference type="STRING" id="1286171.EAL2_c16110"/>
<evidence type="ECO:0000256" key="1">
    <source>
        <dbReference type="SAM" id="Phobius"/>
    </source>
</evidence>
<name>W8U7Q0_PEPAC</name>
<dbReference type="AlphaFoldDB" id="W8U7Q0"/>
<accession>W8U7Q0</accession>
<keyword evidence="1" id="KW-0472">Membrane</keyword>
<dbReference type="InterPro" id="IPR010898">
    <property type="entry name" value="Hpre_diP_synth_I"/>
</dbReference>
<feature type="transmembrane region" description="Helical" evidence="1">
    <location>
        <begin position="144"/>
        <end position="167"/>
    </location>
</feature>
<proteinExistence type="predicted"/>
<protein>
    <recommendedName>
        <fullName evidence="4">Heptaprenyl diphosphate synthase component I</fullName>
    </recommendedName>
</protein>
<feature type="transmembrane region" description="Helical" evidence="1">
    <location>
        <begin position="51"/>
        <end position="72"/>
    </location>
</feature>
<keyword evidence="1" id="KW-0812">Transmembrane</keyword>
<evidence type="ECO:0008006" key="4">
    <source>
        <dbReference type="Google" id="ProtNLM"/>
    </source>
</evidence>
<keyword evidence="3" id="KW-1185">Reference proteome</keyword>
<evidence type="ECO:0000313" key="2">
    <source>
        <dbReference type="EMBL" id="AHM56906.1"/>
    </source>
</evidence>
<dbReference type="InterPro" id="IPR014535">
    <property type="entry name" value="Hpre_diP_synt_I"/>
</dbReference>
<dbReference type="Pfam" id="PF07456">
    <property type="entry name" value="Hpre_diP_synt_I"/>
    <property type="match status" value="1"/>
</dbReference>
<dbReference type="HOGENOM" id="CLU_108933_1_1_9"/>
<dbReference type="eggNOG" id="COG4769">
    <property type="taxonomic scope" value="Bacteria"/>
</dbReference>
<evidence type="ECO:0000313" key="3">
    <source>
        <dbReference type="Proteomes" id="UP000019591"/>
    </source>
</evidence>
<feature type="transmembrane region" description="Helical" evidence="1">
    <location>
        <begin position="79"/>
        <end position="100"/>
    </location>
</feature>
<dbReference type="Proteomes" id="UP000019591">
    <property type="component" value="Chromosome"/>
</dbReference>
<gene>
    <name evidence="2" type="ORF">EAL2_c16110</name>
</gene>
<dbReference type="PIRSF" id="PIRSF027391">
    <property type="entry name" value="Hpre_diP_synt_I"/>
    <property type="match status" value="1"/>
</dbReference>
<dbReference type="PATRIC" id="fig|1286171.3.peg.1562"/>